<gene>
    <name evidence="2" type="ORF">NYM_LOCUS11162</name>
</gene>
<dbReference type="PANTHER" id="PTHR37227:SF2">
    <property type="entry name" value="OS01G0219000 PROTEIN"/>
    <property type="match status" value="1"/>
</dbReference>
<dbReference type="AlphaFoldDB" id="A0A5K0ZIQ3"/>
<protein>
    <submittedName>
        <fullName evidence="2">Uncharacterized protein</fullName>
    </submittedName>
</protein>
<evidence type="ECO:0000313" key="2">
    <source>
        <dbReference type="EMBL" id="VVV90584.1"/>
    </source>
</evidence>
<dbReference type="PANTHER" id="PTHR37227">
    <property type="entry name" value="OS01G0219000 PROTEIN"/>
    <property type="match status" value="1"/>
</dbReference>
<feature type="region of interest" description="Disordered" evidence="1">
    <location>
        <begin position="92"/>
        <end position="116"/>
    </location>
</feature>
<evidence type="ECO:0000256" key="1">
    <source>
        <dbReference type="SAM" id="MobiDB-lite"/>
    </source>
</evidence>
<dbReference type="Gramene" id="NC14G0282450.1">
    <property type="protein sequence ID" value="NC14G0282450.1:cds"/>
    <property type="gene ID" value="NC14G0282450"/>
</dbReference>
<sequence>MEDVIMDFPLPSRLFFDDLNNFSSLPQPLPCPFLLLSNPYPNAEPSSPLKPSLLIIAVSYSSTFLLHHLRRRALVGTLVFSEFSVAANSLDSSSLPFEKGKNNTSGKGLQPSRGEALGASLEKASRAAMQAVQLRSSEAGQGSFELIVPRNNDLPSRRSRKYKRKP</sequence>
<proteinExistence type="predicted"/>
<dbReference type="EMBL" id="LR721779">
    <property type="protein sequence ID" value="VVV90584.1"/>
    <property type="molecule type" value="Genomic_DNA"/>
</dbReference>
<feature type="region of interest" description="Disordered" evidence="1">
    <location>
        <begin position="143"/>
        <end position="166"/>
    </location>
</feature>
<organism evidence="2">
    <name type="scientific">Nymphaea colorata</name>
    <name type="common">pocket water lily</name>
    <dbReference type="NCBI Taxonomy" id="210225"/>
    <lineage>
        <taxon>Eukaryota</taxon>
        <taxon>Viridiplantae</taxon>
        <taxon>Streptophyta</taxon>
        <taxon>Embryophyta</taxon>
        <taxon>Tracheophyta</taxon>
        <taxon>Spermatophyta</taxon>
        <taxon>Magnoliopsida</taxon>
        <taxon>Nymphaeales</taxon>
        <taxon>Nymphaeaceae</taxon>
        <taxon>Nymphaea</taxon>
    </lineage>
</organism>
<reference evidence="2" key="1">
    <citation type="submission" date="2019-09" db="EMBL/GenBank/DDBJ databases">
        <authorList>
            <person name="Zhang L."/>
        </authorList>
    </citation>
    <scope>NUCLEOTIDE SEQUENCE</scope>
</reference>
<feature type="compositionally biased region" description="Basic residues" evidence="1">
    <location>
        <begin position="157"/>
        <end position="166"/>
    </location>
</feature>
<accession>A0A5K0ZIQ3</accession>
<name>A0A5K0ZIQ3_9MAGN</name>